<name>A0A411EAR0_9FLAO</name>
<keyword evidence="2" id="KW-1185">Reference proteome</keyword>
<dbReference type="InterPro" id="IPR011659">
    <property type="entry name" value="WD40"/>
</dbReference>
<dbReference type="EMBL" id="CP035544">
    <property type="protein sequence ID" value="QBA64613.1"/>
    <property type="molecule type" value="Genomic_DNA"/>
</dbReference>
<reference evidence="1 2" key="1">
    <citation type="submission" date="2019-01" db="EMBL/GenBank/DDBJ databases">
        <title>Muriicola soli sp. nov., isolated from soil.</title>
        <authorList>
            <person name="Kang H.J."/>
            <person name="Kim S.B."/>
        </authorList>
    </citation>
    <scope>NUCLEOTIDE SEQUENCE [LARGE SCALE GENOMIC DNA]</scope>
    <source>
        <strain evidence="1 2">MMS17-SY002</strain>
    </source>
</reference>
<dbReference type="InterPro" id="IPR011042">
    <property type="entry name" value="6-blade_b-propeller_TolB-like"/>
</dbReference>
<evidence type="ECO:0008006" key="3">
    <source>
        <dbReference type="Google" id="ProtNLM"/>
    </source>
</evidence>
<dbReference type="AlphaFoldDB" id="A0A411EAR0"/>
<accession>A0A411EAR0</accession>
<dbReference type="KEGG" id="mur:EQY75_08785"/>
<dbReference type="Pfam" id="PF07676">
    <property type="entry name" value="PD40"/>
    <property type="match status" value="2"/>
</dbReference>
<protein>
    <recommendedName>
        <fullName evidence="3">WD40 repeat protein</fullName>
    </recommendedName>
</protein>
<gene>
    <name evidence="1" type="ORF">EQY75_08785</name>
</gene>
<proteinExistence type="predicted"/>
<dbReference type="OrthoDB" id="9809364at2"/>
<evidence type="ECO:0000313" key="1">
    <source>
        <dbReference type="EMBL" id="QBA64613.1"/>
    </source>
</evidence>
<sequence>MNRIHLLCQQTLMKTLKLLSTLLILLSYPGIGNAQPPSQLSKVYTSESPQVLAPGLISTLQGEYSATYDSSRDELYFMRRTPGVFDYTIYTSRLTKKGWTTPAVVSFSGKYRDAAPYLSPDGNTLFFDSKRPSPEVAPNSINIWYSKRTKKGWGKPEFLVAPSINSEDEPVVGQDEFGPAVDAKGTLYFYSFREPYRGGAHYTSTPPNYKTIRLNTALPDPSSRTFVSYLYISPDGKLALLEGRATDRRDTDIFCSCKTQDGSWTTPMALPMINTRANEGGPSLTTDGKYILFTSNRASGNSSALNANLYIAKATSFIANCRAKAEK</sequence>
<organism evidence="1 2">
    <name type="scientific">Muriicola soli</name>
    <dbReference type="NCBI Taxonomy" id="2507538"/>
    <lineage>
        <taxon>Bacteria</taxon>
        <taxon>Pseudomonadati</taxon>
        <taxon>Bacteroidota</taxon>
        <taxon>Flavobacteriia</taxon>
        <taxon>Flavobacteriales</taxon>
        <taxon>Flavobacteriaceae</taxon>
        <taxon>Muriicola</taxon>
    </lineage>
</organism>
<dbReference type="Proteomes" id="UP000290889">
    <property type="component" value="Chromosome"/>
</dbReference>
<dbReference type="Gene3D" id="2.120.10.30">
    <property type="entry name" value="TolB, C-terminal domain"/>
    <property type="match status" value="1"/>
</dbReference>
<evidence type="ECO:0000313" key="2">
    <source>
        <dbReference type="Proteomes" id="UP000290889"/>
    </source>
</evidence>
<dbReference type="SUPFAM" id="SSF82171">
    <property type="entry name" value="DPP6 N-terminal domain-like"/>
    <property type="match status" value="1"/>
</dbReference>